<evidence type="ECO:0000256" key="4">
    <source>
        <dbReference type="ARBA" id="ARBA00022490"/>
    </source>
</evidence>
<evidence type="ECO:0000256" key="8">
    <source>
        <dbReference type="ARBA" id="ARBA00039666"/>
    </source>
</evidence>
<evidence type="ECO:0000256" key="3">
    <source>
        <dbReference type="ARBA" id="ARBA00007958"/>
    </source>
</evidence>
<dbReference type="SUPFAM" id="SSF56784">
    <property type="entry name" value="HAD-like"/>
    <property type="match status" value="1"/>
</dbReference>
<dbReference type="NCBIfam" id="TIGR01460">
    <property type="entry name" value="HAD-SF-IIA"/>
    <property type="match status" value="1"/>
</dbReference>
<proteinExistence type="inferred from homology"/>
<evidence type="ECO:0000256" key="7">
    <source>
        <dbReference type="ARBA" id="ARBA00022842"/>
    </source>
</evidence>
<dbReference type="InterPro" id="IPR023214">
    <property type="entry name" value="HAD_sf"/>
</dbReference>
<dbReference type="InterPro" id="IPR006357">
    <property type="entry name" value="HAD-SF_hydro_IIA"/>
</dbReference>
<dbReference type="Proteomes" id="UP000182146">
    <property type="component" value="Unassembled WGS sequence"/>
</dbReference>
<dbReference type="InterPro" id="IPR006355">
    <property type="entry name" value="LHPP/HDHD2"/>
</dbReference>
<evidence type="ECO:0000256" key="5">
    <source>
        <dbReference type="ARBA" id="ARBA00022723"/>
    </source>
</evidence>
<sequence>MPFELWRQDDHGNRFLVGVFAQGLQAEKKMRNLTRVSHKQTYWIAQSAEAQHKDFSKDSLMTKGVLIDLSGTVHLGEKEIPGAIAAVRSIRESGLPLRFVTNTSRMTRGMLQELLKRLGLAVPPEHIFTAPRALRGYLRQNGLRPFLLVHPRLHEEFADLRQDEPNAVVIGLAEEEFHYANLNAAFRLLRDGAPLLTMGRTRYFEGEDGLQLDAGPFVVALEYAADTQAKVLGKPSADFFLAAVADLGCRPEEVVMIGDDAASDVDGALAAGLRAILVQTGKYRSGDEEKITRPGGMLARDLAEAATMILSTSREQSREGSGK</sequence>
<dbReference type="GO" id="GO:0016791">
    <property type="term" value="F:phosphatase activity"/>
    <property type="evidence" value="ECO:0007669"/>
    <property type="project" value="InterPro"/>
</dbReference>
<dbReference type="InterPro" id="IPR036412">
    <property type="entry name" value="HAD-like_sf"/>
</dbReference>
<name>A0A1G9V0D8_9BACT</name>
<evidence type="ECO:0000256" key="1">
    <source>
        <dbReference type="ARBA" id="ARBA00001946"/>
    </source>
</evidence>
<dbReference type="Pfam" id="PF13242">
    <property type="entry name" value="Hydrolase_like"/>
    <property type="match status" value="1"/>
</dbReference>
<dbReference type="Pfam" id="PF13344">
    <property type="entry name" value="Hydrolase_6"/>
    <property type="match status" value="1"/>
</dbReference>
<keyword evidence="4" id="KW-0963">Cytoplasm</keyword>
<evidence type="ECO:0000256" key="6">
    <source>
        <dbReference type="ARBA" id="ARBA00022801"/>
    </source>
</evidence>
<comment type="similarity">
    <text evidence="3">Belongs to the HAD-like hydrolase superfamily.</text>
</comment>
<keyword evidence="5" id="KW-0479">Metal-binding</keyword>
<comment type="subcellular location">
    <subcellularLocation>
        <location evidence="2">Cytoplasm</location>
    </subcellularLocation>
</comment>
<dbReference type="PANTHER" id="PTHR19288">
    <property type="entry name" value="4-NITROPHENYLPHOSPHATASE-RELATED"/>
    <property type="match status" value="1"/>
</dbReference>
<evidence type="ECO:0000313" key="9">
    <source>
        <dbReference type="EMBL" id="SDM65731.1"/>
    </source>
</evidence>
<dbReference type="Gene3D" id="3.40.50.1000">
    <property type="entry name" value="HAD superfamily/HAD-like"/>
    <property type="match status" value="2"/>
</dbReference>
<evidence type="ECO:0000313" key="10">
    <source>
        <dbReference type="Proteomes" id="UP000182146"/>
    </source>
</evidence>
<accession>A0A1G9V0D8</accession>
<dbReference type="NCBIfam" id="TIGR01458">
    <property type="entry name" value="HAD-SF-IIA-hyp3"/>
    <property type="match status" value="1"/>
</dbReference>
<reference evidence="9 10" key="1">
    <citation type="submission" date="2016-10" db="EMBL/GenBank/DDBJ databases">
        <authorList>
            <person name="de Groot N.N."/>
        </authorList>
    </citation>
    <scope>NUCLEOTIDE SEQUENCE [LARGE SCALE GENOMIC DNA]</scope>
    <source>
        <strain evidence="9 10">DSM 17813</strain>
    </source>
</reference>
<dbReference type="AlphaFoldDB" id="A0A1G9V0D8"/>
<comment type="cofactor">
    <cofactor evidence="1">
        <name>Mg(2+)</name>
        <dbReference type="ChEBI" id="CHEBI:18420"/>
    </cofactor>
</comment>
<dbReference type="FunFam" id="3.40.50.1000:FF:000051">
    <property type="entry name" value="Phospholysine phosphohistidine inorganic pyrophosphate phosphatase"/>
    <property type="match status" value="1"/>
</dbReference>
<gene>
    <name evidence="9" type="ORF">SAMN05660860_02940</name>
</gene>
<keyword evidence="6 9" id="KW-0378">Hydrolase</keyword>
<protein>
    <recommendedName>
        <fullName evidence="8">Haloacid dehalogenase-like hydrolase domain-containing protein 2</fullName>
    </recommendedName>
</protein>
<dbReference type="GO" id="GO:0046872">
    <property type="term" value="F:metal ion binding"/>
    <property type="evidence" value="ECO:0007669"/>
    <property type="project" value="UniProtKB-KW"/>
</dbReference>
<keyword evidence="7" id="KW-0460">Magnesium</keyword>
<evidence type="ECO:0000256" key="2">
    <source>
        <dbReference type="ARBA" id="ARBA00004496"/>
    </source>
</evidence>
<dbReference type="PANTHER" id="PTHR19288:SF46">
    <property type="entry name" value="HALOACID DEHALOGENASE-LIKE HYDROLASE DOMAIN-CONTAINING PROTEIN 2"/>
    <property type="match status" value="1"/>
</dbReference>
<organism evidence="9 10">
    <name type="scientific">Geoalkalibacter ferrihydriticus</name>
    <dbReference type="NCBI Taxonomy" id="392333"/>
    <lineage>
        <taxon>Bacteria</taxon>
        <taxon>Pseudomonadati</taxon>
        <taxon>Thermodesulfobacteriota</taxon>
        <taxon>Desulfuromonadia</taxon>
        <taxon>Desulfuromonadales</taxon>
        <taxon>Geoalkalibacteraceae</taxon>
        <taxon>Geoalkalibacter</taxon>
    </lineage>
</organism>
<dbReference type="EMBL" id="FNGU01000008">
    <property type="protein sequence ID" value="SDM65731.1"/>
    <property type="molecule type" value="Genomic_DNA"/>
</dbReference>
<dbReference type="GO" id="GO:0005737">
    <property type="term" value="C:cytoplasm"/>
    <property type="evidence" value="ECO:0007669"/>
    <property type="project" value="UniProtKB-SubCell"/>
</dbReference>
<dbReference type="GO" id="GO:0016462">
    <property type="term" value="F:pyrophosphatase activity"/>
    <property type="evidence" value="ECO:0007669"/>
    <property type="project" value="UniProtKB-ARBA"/>
</dbReference>
<dbReference type="STRING" id="392333.SAMN05660860_02940"/>